<evidence type="ECO:0000256" key="6">
    <source>
        <dbReference type="ARBA" id="ARBA00023136"/>
    </source>
</evidence>
<dbReference type="GO" id="GO:0055085">
    <property type="term" value="P:transmembrane transport"/>
    <property type="evidence" value="ECO:0007669"/>
    <property type="project" value="InterPro"/>
</dbReference>
<comment type="similarity">
    <text evidence="7">Belongs to the binding-protein-dependent transport system permease family.</text>
</comment>
<dbReference type="EMBL" id="VFPA01000002">
    <property type="protein sequence ID" value="TQM11467.1"/>
    <property type="molecule type" value="Genomic_DNA"/>
</dbReference>
<dbReference type="SUPFAM" id="SSF161098">
    <property type="entry name" value="MetI-like"/>
    <property type="match status" value="1"/>
</dbReference>
<comment type="subcellular location">
    <subcellularLocation>
        <location evidence="1 7">Cell membrane</location>
        <topology evidence="1 7">Multi-pass membrane protein</topology>
    </subcellularLocation>
</comment>
<keyword evidence="6 7" id="KW-0472">Membrane</keyword>
<evidence type="ECO:0000256" key="2">
    <source>
        <dbReference type="ARBA" id="ARBA00022448"/>
    </source>
</evidence>
<keyword evidence="5 7" id="KW-1133">Transmembrane helix</keyword>
<feature type="transmembrane region" description="Helical" evidence="7">
    <location>
        <begin position="106"/>
        <end position="128"/>
    </location>
</feature>
<keyword evidence="3" id="KW-1003">Cell membrane</keyword>
<protein>
    <submittedName>
        <fullName evidence="9">NitT/TauT family transport system permease protein</fullName>
    </submittedName>
</protein>
<feature type="transmembrane region" description="Helical" evidence="7">
    <location>
        <begin position="230"/>
        <end position="249"/>
    </location>
</feature>
<dbReference type="PANTHER" id="PTHR30151">
    <property type="entry name" value="ALKANE SULFONATE ABC TRANSPORTER-RELATED, MEMBRANE SUBUNIT"/>
    <property type="match status" value="1"/>
</dbReference>
<comment type="caution">
    <text evidence="9">The sequence shown here is derived from an EMBL/GenBank/DDBJ whole genome shotgun (WGS) entry which is preliminary data.</text>
</comment>
<gene>
    <name evidence="9" type="ORF">FB558_4030</name>
</gene>
<keyword evidence="2 7" id="KW-0813">Transport</keyword>
<dbReference type="InterPro" id="IPR035906">
    <property type="entry name" value="MetI-like_sf"/>
</dbReference>
<dbReference type="Gene3D" id="1.10.3720.10">
    <property type="entry name" value="MetI-like"/>
    <property type="match status" value="1"/>
</dbReference>
<evidence type="ECO:0000256" key="3">
    <source>
        <dbReference type="ARBA" id="ARBA00022475"/>
    </source>
</evidence>
<feature type="transmembrane region" description="Helical" evidence="7">
    <location>
        <begin position="19"/>
        <end position="36"/>
    </location>
</feature>
<dbReference type="AlphaFoldDB" id="A0A543DQ53"/>
<feature type="domain" description="ABC transmembrane type-1" evidence="8">
    <location>
        <begin position="68"/>
        <end position="249"/>
    </location>
</feature>
<dbReference type="OrthoDB" id="3173654at2"/>
<keyword evidence="4 7" id="KW-0812">Transmembrane</keyword>
<dbReference type="PROSITE" id="PS50928">
    <property type="entry name" value="ABC_TM1"/>
    <property type="match status" value="1"/>
</dbReference>
<evidence type="ECO:0000313" key="10">
    <source>
        <dbReference type="Proteomes" id="UP000315677"/>
    </source>
</evidence>
<proteinExistence type="inferred from homology"/>
<evidence type="ECO:0000256" key="4">
    <source>
        <dbReference type="ARBA" id="ARBA00022692"/>
    </source>
</evidence>
<dbReference type="Proteomes" id="UP000315677">
    <property type="component" value="Unassembled WGS sequence"/>
</dbReference>
<evidence type="ECO:0000256" key="7">
    <source>
        <dbReference type="RuleBase" id="RU363032"/>
    </source>
</evidence>
<evidence type="ECO:0000313" key="9">
    <source>
        <dbReference type="EMBL" id="TQM11467.1"/>
    </source>
</evidence>
<name>A0A543DQ53_9PSEU</name>
<evidence type="ECO:0000259" key="8">
    <source>
        <dbReference type="PROSITE" id="PS50928"/>
    </source>
</evidence>
<reference evidence="9 10" key="1">
    <citation type="submission" date="2019-06" db="EMBL/GenBank/DDBJ databases">
        <title>Sequencing the genomes of 1000 actinobacteria strains.</title>
        <authorList>
            <person name="Klenk H.-P."/>
        </authorList>
    </citation>
    <scope>NUCLEOTIDE SEQUENCE [LARGE SCALE GENOMIC DNA]</scope>
    <source>
        <strain evidence="9 10">DSM 45301</strain>
    </source>
</reference>
<dbReference type="PANTHER" id="PTHR30151:SF0">
    <property type="entry name" value="ABC TRANSPORTER PERMEASE PROTEIN MJ0413-RELATED"/>
    <property type="match status" value="1"/>
</dbReference>
<feature type="transmembrane region" description="Helical" evidence="7">
    <location>
        <begin position="74"/>
        <end position="94"/>
    </location>
</feature>
<feature type="transmembrane region" description="Helical" evidence="7">
    <location>
        <begin position="43"/>
        <end position="68"/>
    </location>
</feature>
<accession>A0A543DQ53</accession>
<evidence type="ECO:0000256" key="1">
    <source>
        <dbReference type="ARBA" id="ARBA00004651"/>
    </source>
</evidence>
<dbReference type="InterPro" id="IPR000515">
    <property type="entry name" value="MetI-like"/>
</dbReference>
<sequence>MTGRWAQARTWGGARGTAARWHLLAAVIVFGSWEAYRRLGDPLLLPPVSAVLAGLVEITAAGALPAALLESVQLLALGFGISLAAGTVLGILIGRYELAHRVFGPFLNALYATPDIALLPLVLLWFGFGMPGRVVVVFLAAFFPIMINTYAGVRDAPRDLLEVAASFGVRSELGKLRKVILPAALPLIMAGYRLGIGRAVVGMAVAEVYLRLSGIGALIVQYGAALRTDLLLAAILPLPLLGIALTKVFERIENRFQYWRHS</sequence>
<feature type="transmembrane region" description="Helical" evidence="7">
    <location>
        <begin position="199"/>
        <end position="224"/>
    </location>
</feature>
<dbReference type="RefSeq" id="WP_142055634.1">
    <property type="nucleotide sequence ID" value="NZ_VFPA01000002.1"/>
</dbReference>
<keyword evidence="10" id="KW-1185">Reference proteome</keyword>
<dbReference type="Pfam" id="PF00528">
    <property type="entry name" value="BPD_transp_1"/>
    <property type="match status" value="1"/>
</dbReference>
<dbReference type="GO" id="GO:0005886">
    <property type="term" value="C:plasma membrane"/>
    <property type="evidence" value="ECO:0007669"/>
    <property type="project" value="UniProtKB-SubCell"/>
</dbReference>
<organism evidence="9 10">
    <name type="scientific">Pseudonocardia kunmingensis</name>
    <dbReference type="NCBI Taxonomy" id="630975"/>
    <lineage>
        <taxon>Bacteria</taxon>
        <taxon>Bacillati</taxon>
        <taxon>Actinomycetota</taxon>
        <taxon>Actinomycetes</taxon>
        <taxon>Pseudonocardiales</taxon>
        <taxon>Pseudonocardiaceae</taxon>
        <taxon>Pseudonocardia</taxon>
    </lineage>
</organism>
<evidence type="ECO:0000256" key="5">
    <source>
        <dbReference type="ARBA" id="ARBA00022989"/>
    </source>
</evidence>
<dbReference type="CDD" id="cd06261">
    <property type="entry name" value="TM_PBP2"/>
    <property type="match status" value="1"/>
</dbReference>
<feature type="transmembrane region" description="Helical" evidence="7">
    <location>
        <begin position="134"/>
        <end position="153"/>
    </location>
</feature>